<dbReference type="InterPro" id="IPR001357">
    <property type="entry name" value="BRCT_dom"/>
</dbReference>
<dbReference type="PROSITE" id="PS50172">
    <property type="entry name" value="BRCT"/>
    <property type="match status" value="1"/>
</dbReference>
<accession>A0A6A6VY59</accession>
<feature type="region of interest" description="Disordered" evidence="4">
    <location>
        <begin position="307"/>
        <end position="618"/>
    </location>
</feature>
<dbReference type="GO" id="GO:0005634">
    <property type="term" value="C:nucleus"/>
    <property type="evidence" value="ECO:0007669"/>
    <property type="project" value="UniProtKB-SubCell"/>
</dbReference>
<dbReference type="InterPro" id="IPR047252">
    <property type="entry name" value="TP53BP1-like"/>
</dbReference>
<feature type="region of interest" description="Disordered" evidence="4">
    <location>
        <begin position="1158"/>
        <end position="1205"/>
    </location>
</feature>
<name>A0A6A6VY59_9PEZI</name>
<keyword evidence="7" id="KW-1185">Reference proteome</keyword>
<dbReference type="Pfam" id="PF18115">
    <property type="entry name" value="Tudor_3"/>
    <property type="match status" value="1"/>
</dbReference>
<feature type="compositionally biased region" description="Polar residues" evidence="4">
    <location>
        <begin position="393"/>
        <end position="409"/>
    </location>
</feature>
<feature type="compositionally biased region" description="Basic and acidic residues" evidence="4">
    <location>
        <begin position="975"/>
        <end position="986"/>
    </location>
</feature>
<keyword evidence="3" id="KW-0539">Nucleus</keyword>
<dbReference type="InterPro" id="IPR047249">
    <property type="entry name" value="BRCT_p53bp1-like_rpt1"/>
</dbReference>
<feature type="compositionally biased region" description="Polar residues" evidence="4">
    <location>
        <begin position="945"/>
        <end position="954"/>
    </location>
</feature>
<feature type="compositionally biased region" description="Polar residues" evidence="4">
    <location>
        <begin position="481"/>
        <end position="499"/>
    </location>
</feature>
<protein>
    <recommendedName>
        <fullName evidence="5">BRCT domain-containing protein</fullName>
    </recommendedName>
</protein>
<dbReference type="SUPFAM" id="SSF52113">
    <property type="entry name" value="BRCT domain"/>
    <property type="match status" value="1"/>
</dbReference>
<dbReference type="Gene3D" id="3.40.50.10190">
    <property type="entry name" value="BRCT domain"/>
    <property type="match status" value="1"/>
</dbReference>
<evidence type="ECO:0000256" key="3">
    <source>
        <dbReference type="ARBA" id="ARBA00023242"/>
    </source>
</evidence>
<feature type="domain" description="BRCT" evidence="5">
    <location>
        <begin position="1211"/>
        <end position="1332"/>
    </location>
</feature>
<evidence type="ECO:0000256" key="1">
    <source>
        <dbReference type="ARBA" id="ARBA00004123"/>
    </source>
</evidence>
<feature type="region of interest" description="Disordered" evidence="4">
    <location>
        <begin position="38"/>
        <end position="69"/>
    </location>
</feature>
<feature type="compositionally biased region" description="Polar residues" evidence="4">
    <location>
        <begin position="713"/>
        <end position="790"/>
    </location>
</feature>
<comment type="subcellular location">
    <subcellularLocation>
        <location evidence="1">Nucleus</location>
    </subcellularLocation>
</comment>
<dbReference type="GO" id="GO:0042393">
    <property type="term" value="F:histone binding"/>
    <property type="evidence" value="ECO:0007669"/>
    <property type="project" value="TreeGrafter"/>
</dbReference>
<evidence type="ECO:0000256" key="2">
    <source>
        <dbReference type="ARBA" id="ARBA00022763"/>
    </source>
</evidence>
<dbReference type="OrthoDB" id="129353at2759"/>
<dbReference type="GO" id="GO:0000077">
    <property type="term" value="P:DNA damage checkpoint signaling"/>
    <property type="evidence" value="ECO:0007669"/>
    <property type="project" value="TreeGrafter"/>
</dbReference>
<dbReference type="PANTHER" id="PTHR15321:SF3">
    <property type="entry name" value="TP53-BINDING PROTEIN 1"/>
    <property type="match status" value="1"/>
</dbReference>
<dbReference type="InterPro" id="IPR036420">
    <property type="entry name" value="BRCT_dom_sf"/>
</dbReference>
<evidence type="ECO:0000313" key="7">
    <source>
        <dbReference type="Proteomes" id="UP000799437"/>
    </source>
</evidence>
<feature type="compositionally biased region" description="Polar residues" evidence="4">
    <location>
        <begin position="38"/>
        <end position="63"/>
    </location>
</feature>
<dbReference type="Gene3D" id="2.30.30.140">
    <property type="match status" value="1"/>
</dbReference>
<dbReference type="RefSeq" id="XP_033597207.1">
    <property type="nucleotide sequence ID" value="XM_033748452.1"/>
</dbReference>
<feature type="compositionally biased region" description="Polar residues" evidence="4">
    <location>
        <begin position="1173"/>
        <end position="1184"/>
    </location>
</feature>
<keyword evidence="2" id="KW-0227">DNA damage</keyword>
<feature type="compositionally biased region" description="Basic residues" evidence="4">
    <location>
        <begin position="835"/>
        <end position="844"/>
    </location>
</feature>
<dbReference type="GO" id="GO:0045944">
    <property type="term" value="P:positive regulation of transcription by RNA polymerase II"/>
    <property type="evidence" value="ECO:0007669"/>
    <property type="project" value="TreeGrafter"/>
</dbReference>
<feature type="region of interest" description="Disordered" evidence="4">
    <location>
        <begin position="828"/>
        <end position="883"/>
    </location>
</feature>
<feature type="compositionally biased region" description="Basic and acidic residues" evidence="4">
    <location>
        <begin position="346"/>
        <end position="368"/>
    </location>
</feature>
<dbReference type="GeneID" id="54489506"/>
<sequence>MASQANTVSSDILSAIRHALLDSDSRLSYASMQVSEHSNNADLSSVPNSQPTSAIEHSPTAVTRASSSARRAALLHTTASNLAAKHGPPRLSLIKTAPAASLSGMVEETPSQVRSKMYNSFSVIEDINGDTQPIESQLFQDYAKSHVSEIAPFIEPDEVNYAEEDESDGGPLYNEDEALSQEADLPTSWDDVNGVHVSSYELTAGELSPQAESRIQHSMSQGSPPSSSPKFVVPKTPAIAGHKRNYDGDLLLTSATKTTPGSAFGNAFGKSKTGVSLTQMFDATQAETPTANDLKSDPIFLRPSPNFGEARSSPMQWPASSPVKKFGSVSARATTEPRDSYLAMKESQELRERRRRREEELERLRSDADMESDDMLSREERLAQRRRQRTELNKQALQEASLTAPQRQTSSHRKTRSLISSEAHYVTPGRSLKRQATRQVIEISDGDDSSVSSEDELADDLPTSSFHSQSEEQVQRSVQVPMTSSRPKISSGKQLESSPPTTPPLDRNNNETPSKLSQKASQTLRRRTVSGSQTVAVADSQPTRSQQDGLRKPARLIDESSLGSRSRIGQSQPSLTSSQADQAADRLKTKSSSFPKPPPLDSSQHVANTLGRVPSSPPILNTEISVETQDLVVRDPILKLDINGKYVDNVDQVLTKSPVADDVDDVDPLANNIPTEKESSPVRPRRRASQPMRVNVRDDAVDEAQLLKGIHQDPTTPTEATMDSHSNLVSSRPNGEAGTNSHTTGQYQTAHSHLTGSPNRKSTGSQRHSQPSYLSQKTPQISQKTPQLTPLRSMKDIAADKSPGKVDTQDMDFDDLISADTRAFIELTSASSPKRPTKRRRVVYGKKGNAWGLPSPRKANLESLVRSKSPPRDGSEDVDTNQSDQLTVEEDEEMFSLPALPKKTAVLVSHGPGRLPTMNRPVVTDLGSGSAARRGKKRRPPSIAETPQSKTATVSDGADALPQTDEVSVFIQTEHAKPNAHSEPHRSTSPGENADDNEPELNIDDDNTLTPNRVFARFNGGPGGNMSYWPATCIGSEGKRYKIRFDDGTQDLVEGMHVRSLDLRHGDVVKVDVTGMRQKTYVVLGLNGRITSAQATDLKSFPLTDRCGYEKVVLEVKARDSISDNKKTKRHIVALTNVYLTSTMWPRFKERLFNPVSAATSGTTTDPRPGTPVSASISAISPQSRSRRPARNYQELTTSDALHLAPTPEPTYDGIFAEMGFGITFASGAHKEHRDTDRETLERLILSQGGRIIGPDMASMFNVPDSPTPGSVPFILEHRYASLKFVAVLANTHGHRAKYIQALALGIPCLSARWAHDCVRHARILPIGAYLLPAGHSRLLGTIRSRTLPAPICYDPTAPEAYLSSVLARRDMLLDQKTVLLITGKASAERLGAYRFLSLALGAVSVASVSDISEARKKLRGVDSDVSAPRDGPKHFDWIFADEHMVDNAVMALLDEPDTRLSLARTGASKGTSRKQKLMADTTGVPELRRGKLAGKVVRVASDEFLKQSLILGALLEE</sequence>
<proteinExistence type="predicted"/>
<feature type="compositionally biased region" description="Polar residues" evidence="4">
    <location>
        <begin position="510"/>
        <end position="548"/>
    </location>
</feature>
<organism evidence="6 7">
    <name type="scientific">Pseudovirgaria hyperparasitica</name>
    <dbReference type="NCBI Taxonomy" id="470096"/>
    <lineage>
        <taxon>Eukaryota</taxon>
        <taxon>Fungi</taxon>
        <taxon>Dikarya</taxon>
        <taxon>Ascomycota</taxon>
        <taxon>Pezizomycotina</taxon>
        <taxon>Dothideomycetes</taxon>
        <taxon>Dothideomycetes incertae sedis</taxon>
        <taxon>Acrospermales</taxon>
        <taxon>Acrospermaceae</taxon>
        <taxon>Pseudovirgaria</taxon>
    </lineage>
</organism>
<reference evidence="6" key="1">
    <citation type="journal article" date="2020" name="Stud. Mycol.">
        <title>101 Dothideomycetes genomes: a test case for predicting lifestyles and emergence of pathogens.</title>
        <authorList>
            <person name="Haridas S."/>
            <person name="Albert R."/>
            <person name="Binder M."/>
            <person name="Bloem J."/>
            <person name="Labutti K."/>
            <person name="Salamov A."/>
            <person name="Andreopoulos B."/>
            <person name="Baker S."/>
            <person name="Barry K."/>
            <person name="Bills G."/>
            <person name="Bluhm B."/>
            <person name="Cannon C."/>
            <person name="Castanera R."/>
            <person name="Culley D."/>
            <person name="Daum C."/>
            <person name="Ezra D."/>
            <person name="Gonzalez J."/>
            <person name="Henrissat B."/>
            <person name="Kuo A."/>
            <person name="Liang C."/>
            <person name="Lipzen A."/>
            <person name="Lutzoni F."/>
            <person name="Magnuson J."/>
            <person name="Mondo S."/>
            <person name="Nolan M."/>
            <person name="Ohm R."/>
            <person name="Pangilinan J."/>
            <person name="Park H.-J."/>
            <person name="Ramirez L."/>
            <person name="Alfaro M."/>
            <person name="Sun H."/>
            <person name="Tritt A."/>
            <person name="Yoshinaga Y."/>
            <person name="Zwiers L.-H."/>
            <person name="Turgeon B."/>
            <person name="Goodwin S."/>
            <person name="Spatafora J."/>
            <person name="Crous P."/>
            <person name="Grigoriev I."/>
        </authorList>
    </citation>
    <scope>NUCLEOTIDE SEQUENCE</scope>
    <source>
        <strain evidence="6">CBS 121739</strain>
    </source>
</reference>
<evidence type="ECO:0000256" key="4">
    <source>
        <dbReference type="SAM" id="MobiDB-lite"/>
    </source>
</evidence>
<feature type="region of interest" description="Disordered" evidence="4">
    <location>
        <begin position="661"/>
        <end position="793"/>
    </location>
</feature>
<feature type="region of interest" description="Disordered" evidence="4">
    <location>
        <begin position="975"/>
        <end position="1010"/>
    </location>
</feature>
<evidence type="ECO:0000259" key="5">
    <source>
        <dbReference type="PROSITE" id="PS50172"/>
    </source>
</evidence>
<gene>
    <name evidence="6" type="ORF">EJ05DRAFT_513686</name>
</gene>
<feature type="region of interest" description="Disordered" evidence="4">
    <location>
        <begin position="209"/>
        <end position="231"/>
    </location>
</feature>
<feature type="region of interest" description="Disordered" evidence="4">
    <location>
        <begin position="911"/>
        <end position="961"/>
    </location>
</feature>
<feature type="compositionally biased region" description="Basic and acidic residues" evidence="4">
    <location>
        <begin position="549"/>
        <end position="558"/>
    </location>
</feature>
<dbReference type="PANTHER" id="PTHR15321">
    <property type="entry name" value="TUMOR SUPPRESSOR P53-BINDING PROTEIN 1"/>
    <property type="match status" value="1"/>
</dbReference>
<feature type="compositionally biased region" description="Acidic residues" evidence="4">
    <location>
        <begin position="444"/>
        <end position="459"/>
    </location>
</feature>
<dbReference type="InterPro" id="IPR041297">
    <property type="entry name" value="Crb2_Tudor"/>
</dbReference>
<dbReference type="EMBL" id="ML996579">
    <property type="protein sequence ID" value="KAF2754756.1"/>
    <property type="molecule type" value="Genomic_DNA"/>
</dbReference>
<feature type="compositionally biased region" description="Polar residues" evidence="4">
    <location>
        <begin position="561"/>
        <end position="581"/>
    </location>
</feature>
<feature type="compositionally biased region" description="Low complexity" evidence="4">
    <location>
        <begin position="218"/>
        <end position="229"/>
    </location>
</feature>
<dbReference type="CDD" id="cd17745">
    <property type="entry name" value="BRCT_p53bp1_rpt1"/>
    <property type="match status" value="1"/>
</dbReference>
<feature type="compositionally biased region" description="Acidic residues" evidence="4">
    <location>
        <begin position="993"/>
        <end position="1007"/>
    </location>
</feature>
<evidence type="ECO:0000313" key="6">
    <source>
        <dbReference type="EMBL" id="KAF2754756.1"/>
    </source>
</evidence>
<dbReference type="Proteomes" id="UP000799437">
    <property type="component" value="Unassembled WGS sequence"/>
</dbReference>